<dbReference type="InterPro" id="IPR020095">
    <property type="entry name" value="PsdUridine_synth_TruA_C"/>
</dbReference>
<dbReference type="FunFam" id="3.30.70.580:FF:000001">
    <property type="entry name" value="tRNA pseudouridine synthase A"/>
    <property type="match status" value="1"/>
</dbReference>
<protein>
    <recommendedName>
        <fullName evidence="4">tRNA pseudouridine synthase A</fullName>
        <ecNumber evidence="4">5.4.99.12</ecNumber>
    </recommendedName>
    <alternativeName>
        <fullName evidence="4">tRNA pseudouridine(38-40) synthase</fullName>
    </alternativeName>
    <alternativeName>
        <fullName evidence="4">tRNA pseudouridylate synthase I</fullName>
    </alternativeName>
    <alternativeName>
        <fullName evidence="4">tRNA-uridine isomerase I</fullName>
    </alternativeName>
</protein>
<evidence type="ECO:0000313" key="9">
    <source>
        <dbReference type="EMBL" id="QDU18182.1"/>
    </source>
</evidence>
<keyword evidence="2 4" id="KW-0819">tRNA processing</keyword>
<evidence type="ECO:0000256" key="4">
    <source>
        <dbReference type="HAMAP-Rule" id="MF_00171"/>
    </source>
</evidence>
<dbReference type="CDD" id="cd02570">
    <property type="entry name" value="PseudoU_synth_EcTruA"/>
    <property type="match status" value="1"/>
</dbReference>
<evidence type="ECO:0000256" key="5">
    <source>
        <dbReference type="PIRSR" id="PIRSR001430-1"/>
    </source>
</evidence>
<dbReference type="PANTHER" id="PTHR11142">
    <property type="entry name" value="PSEUDOURIDYLATE SYNTHASE"/>
    <property type="match status" value="1"/>
</dbReference>
<dbReference type="Pfam" id="PF01416">
    <property type="entry name" value="PseudoU_synth_1"/>
    <property type="match status" value="2"/>
</dbReference>
<evidence type="ECO:0000313" key="10">
    <source>
        <dbReference type="Proteomes" id="UP000319576"/>
    </source>
</evidence>
<comment type="catalytic activity">
    <reaction evidence="4 7">
        <text>uridine(38/39/40) in tRNA = pseudouridine(38/39/40) in tRNA</text>
        <dbReference type="Rhea" id="RHEA:22376"/>
        <dbReference type="Rhea" id="RHEA-COMP:10085"/>
        <dbReference type="Rhea" id="RHEA-COMP:10087"/>
        <dbReference type="ChEBI" id="CHEBI:65314"/>
        <dbReference type="ChEBI" id="CHEBI:65315"/>
        <dbReference type="EC" id="5.4.99.12"/>
    </reaction>
</comment>
<feature type="domain" description="Pseudouridine synthase I TruA alpha/beta" evidence="8">
    <location>
        <begin position="9"/>
        <end position="96"/>
    </location>
</feature>
<evidence type="ECO:0000259" key="8">
    <source>
        <dbReference type="Pfam" id="PF01416"/>
    </source>
</evidence>
<dbReference type="GO" id="GO:0003723">
    <property type="term" value="F:RNA binding"/>
    <property type="evidence" value="ECO:0007669"/>
    <property type="project" value="InterPro"/>
</dbReference>
<comment type="similarity">
    <text evidence="1 4 7">Belongs to the tRNA pseudouridine synthase TruA family.</text>
</comment>
<dbReference type="OrthoDB" id="9811823at2"/>
<evidence type="ECO:0000256" key="7">
    <source>
        <dbReference type="RuleBase" id="RU003792"/>
    </source>
</evidence>
<dbReference type="InterPro" id="IPR020097">
    <property type="entry name" value="PsdUridine_synth_TruA_a/b_dom"/>
</dbReference>
<keyword evidence="3 4" id="KW-0413">Isomerase</keyword>
<feature type="binding site" evidence="4 6">
    <location>
        <position position="111"/>
    </location>
    <ligand>
        <name>substrate</name>
    </ligand>
</feature>
<gene>
    <name evidence="4 9" type="primary">truA</name>
    <name evidence="9" type="ORF">ETAA1_00650</name>
</gene>
<proteinExistence type="inferred from homology"/>
<reference evidence="9 10" key="1">
    <citation type="submission" date="2019-02" db="EMBL/GenBank/DDBJ databases">
        <title>Deep-cultivation of Planctomycetes and their phenomic and genomic characterization uncovers novel biology.</title>
        <authorList>
            <person name="Wiegand S."/>
            <person name="Jogler M."/>
            <person name="Boedeker C."/>
            <person name="Pinto D."/>
            <person name="Vollmers J."/>
            <person name="Rivas-Marin E."/>
            <person name="Kohn T."/>
            <person name="Peeters S.H."/>
            <person name="Heuer A."/>
            <person name="Rast P."/>
            <person name="Oberbeckmann S."/>
            <person name="Bunk B."/>
            <person name="Jeske O."/>
            <person name="Meyerdierks A."/>
            <person name="Storesund J.E."/>
            <person name="Kallscheuer N."/>
            <person name="Luecker S."/>
            <person name="Lage O.M."/>
            <person name="Pohl T."/>
            <person name="Merkel B.J."/>
            <person name="Hornburger P."/>
            <person name="Mueller R.-W."/>
            <person name="Bruemmer F."/>
            <person name="Labrenz M."/>
            <person name="Spormann A.M."/>
            <person name="Op den Camp H."/>
            <person name="Overmann J."/>
            <person name="Amann R."/>
            <person name="Jetten M.S.M."/>
            <person name="Mascher T."/>
            <person name="Medema M.H."/>
            <person name="Devos D.P."/>
            <person name="Kaster A.-K."/>
            <person name="Ovreas L."/>
            <person name="Rohde M."/>
            <person name="Galperin M.Y."/>
            <person name="Jogler C."/>
        </authorList>
    </citation>
    <scope>NUCLEOTIDE SEQUENCE [LARGE SCALE GENOMIC DNA]</scope>
    <source>
        <strain evidence="9 10">ETA_A1</strain>
    </source>
</reference>
<evidence type="ECO:0000256" key="6">
    <source>
        <dbReference type="PIRSR" id="PIRSR001430-2"/>
    </source>
</evidence>
<dbReference type="RefSeq" id="WP_145233290.1">
    <property type="nucleotide sequence ID" value="NZ_CP036273.1"/>
</dbReference>
<dbReference type="HAMAP" id="MF_00171">
    <property type="entry name" value="TruA"/>
    <property type="match status" value="1"/>
</dbReference>
<dbReference type="EC" id="5.4.99.12" evidence="4"/>
<dbReference type="PIRSF" id="PIRSF001430">
    <property type="entry name" value="tRNA_psdUrid_synth"/>
    <property type="match status" value="1"/>
</dbReference>
<dbReference type="InterPro" id="IPR001406">
    <property type="entry name" value="PsdUridine_synth_TruA"/>
</dbReference>
<dbReference type="PANTHER" id="PTHR11142:SF0">
    <property type="entry name" value="TRNA PSEUDOURIDINE SYNTHASE-LIKE 1"/>
    <property type="match status" value="1"/>
</dbReference>
<comment type="subunit">
    <text evidence="4">Homodimer.</text>
</comment>
<evidence type="ECO:0000256" key="1">
    <source>
        <dbReference type="ARBA" id="ARBA00009375"/>
    </source>
</evidence>
<dbReference type="SUPFAM" id="SSF55120">
    <property type="entry name" value="Pseudouridine synthase"/>
    <property type="match status" value="1"/>
</dbReference>
<dbReference type="Gene3D" id="3.30.70.580">
    <property type="entry name" value="Pseudouridine synthase I, catalytic domain, N-terminal subdomain"/>
    <property type="match status" value="1"/>
</dbReference>
<dbReference type="KEGG" id="uli:ETAA1_00650"/>
<evidence type="ECO:0000256" key="2">
    <source>
        <dbReference type="ARBA" id="ARBA00022694"/>
    </source>
</evidence>
<accession>A0A517XKY6</accession>
<dbReference type="NCBIfam" id="TIGR00071">
    <property type="entry name" value="hisT_truA"/>
    <property type="match status" value="1"/>
</dbReference>
<organism evidence="9 10">
    <name type="scientific">Urbifossiella limnaea</name>
    <dbReference type="NCBI Taxonomy" id="2528023"/>
    <lineage>
        <taxon>Bacteria</taxon>
        <taxon>Pseudomonadati</taxon>
        <taxon>Planctomycetota</taxon>
        <taxon>Planctomycetia</taxon>
        <taxon>Gemmatales</taxon>
        <taxon>Gemmataceae</taxon>
        <taxon>Urbifossiella</taxon>
    </lineage>
</organism>
<comment type="caution">
    <text evidence="4">Lacks conserved residue(s) required for the propagation of feature annotation.</text>
</comment>
<evidence type="ECO:0000256" key="3">
    <source>
        <dbReference type="ARBA" id="ARBA00023235"/>
    </source>
</evidence>
<dbReference type="Proteomes" id="UP000319576">
    <property type="component" value="Chromosome"/>
</dbReference>
<dbReference type="EMBL" id="CP036273">
    <property type="protein sequence ID" value="QDU18182.1"/>
    <property type="molecule type" value="Genomic_DNA"/>
</dbReference>
<comment type="function">
    <text evidence="4">Formation of pseudouridine at positions 38, 39 and 40 in the anticodon stem and loop of transfer RNAs.</text>
</comment>
<dbReference type="GO" id="GO:0031119">
    <property type="term" value="P:tRNA pseudouridine synthesis"/>
    <property type="evidence" value="ECO:0007669"/>
    <property type="project" value="UniProtKB-UniRule"/>
</dbReference>
<feature type="active site" description="Nucleophile" evidence="4 5">
    <location>
        <position position="53"/>
    </location>
</feature>
<keyword evidence="10" id="KW-1185">Reference proteome</keyword>
<feature type="domain" description="Pseudouridine synthase I TruA alpha/beta" evidence="8">
    <location>
        <begin position="148"/>
        <end position="246"/>
    </location>
</feature>
<dbReference type="InterPro" id="IPR020094">
    <property type="entry name" value="TruA/RsuA/RluB/E/F_N"/>
</dbReference>
<sequence length="251" mass="27831">MRNLRLTLRYDGTDFSGWQTQPGRRTVQETLQDAIAAITQEPRVRANASGRTDAGVHALGQVANVYSATRLSCDALRKAINAKLPADVAVTDVAEAAQSFCANKDAVAKRYRYVIRDGRVPDPFTRKYAWFVKTNLDADAMRRAGACLVGRHDFRCFETEWPNRLTSVRTVTALTVERVEETIRLEVEADGFLYNMVRAIAGTLVQVGRGYWPEAQVGEVLRAMDRRLAGPTAPPEGLFLLRVTYPGEPGA</sequence>
<dbReference type="AlphaFoldDB" id="A0A517XKY6"/>
<dbReference type="Gene3D" id="3.30.70.660">
    <property type="entry name" value="Pseudouridine synthase I, catalytic domain, C-terminal subdomain"/>
    <property type="match status" value="1"/>
</dbReference>
<dbReference type="InterPro" id="IPR020103">
    <property type="entry name" value="PsdUridine_synth_cat_dom_sf"/>
</dbReference>
<name>A0A517XKY6_9BACT</name>
<dbReference type="GO" id="GO:0160147">
    <property type="term" value="F:tRNA pseudouridine(38-40) synthase activity"/>
    <property type="evidence" value="ECO:0007669"/>
    <property type="project" value="UniProtKB-EC"/>
</dbReference>